<keyword evidence="1" id="KW-1133">Transmembrane helix</keyword>
<protein>
    <submittedName>
        <fullName evidence="2">Uncharacterized protein</fullName>
    </submittedName>
</protein>
<evidence type="ECO:0000313" key="2">
    <source>
        <dbReference type="EMBL" id="QWT48083.1"/>
    </source>
</evidence>
<dbReference type="Proteomes" id="UP000683428">
    <property type="component" value="Chromosome"/>
</dbReference>
<feature type="transmembrane region" description="Helical" evidence="1">
    <location>
        <begin position="97"/>
        <end position="116"/>
    </location>
</feature>
<dbReference type="RefSeq" id="WP_216129717.1">
    <property type="nucleotide sequence ID" value="NZ_CP064782.1"/>
</dbReference>
<dbReference type="EMBL" id="CP064782">
    <property type="protein sequence ID" value="QWT48083.1"/>
    <property type="molecule type" value="Genomic_DNA"/>
</dbReference>
<sequence>MDPRQRFIQCLEAYGADPARWPEADRPLFPAFSRQPELQLLLAQARDLDQWLDGYRLEEAAPARPAALTLPRRHPGSPGHLEHLGHRAPSGRPLRSGWWLGAALGLSLVLGFVTGFRHTAPLPQGPDLLGSGPWVWELTL</sequence>
<dbReference type="KEGG" id="aiq:Azoinq_09380"/>
<reference evidence="2" key="1">
    <citation type="submission" date="2020-11" db="EMBL/GenBank/DDBJ databases">
        <title>Azospira inquinata sp. nov.</title>
        <authorList>
            <person name="Moe W.M."/>
            <person name="Mikes M.C."/>
        </authorList>
    </citation>
    <scope>NUCLEOTIDE SEQUENCE</scope>
    <source>
        <strain evidence="2">Azo-3</strain>
    </source>
</reference>
<dbReference type="AlphaFoldDB" id="A0A975SKS1"/>
<evidence type="ECO:0000256" key="1">
    <source>
        <dbReference type="SAM" id="Phobius"/>
    </source>
</evidence>
<gene>
    <name evidence="2" type="ORF">Azoinq_09380</name>
</gene>
<evidence type="ECO:0000313" key="3">
    <source>
        <dbReference type="Proteomes" id="UP000683428"/>
    </source>
</evidence>
<organism evidence="2 3">
    <name type="scientific">Azospira inquinata</name>
    <dbReference type="NCBI Taxonomy" id="2785627"/>
    <lineage>
        <taxon>Bacteria</taxon>
        <taxon>Pseudomonadati</taxon>
        <taxon>Pseudomonadota</taxon>
        <taxon>Betaproteobacteria</taxon>
        <taxon>Rhodocyclales</taxon>
        <taxon>Rhodocyclaceae</taxon>
        <taxon>Azospira</taxon>
    </lineage>
</organism>
<keyword evidence="1" id="KW-0472">Membrane</keyword>
<keyword evidence="1" id="KW-0812">Transmembrane</keyword>
<keyword evidence="3" id="KW-1185">Reference proteome</keyword>
<accession>A0A975SKS1</accession>
<proteinExistence type="predicted"/>
<name>A0A975SKS1_9RHOO</name>